<feature type="domain" description="MAM" evidence="4">
    <location>
        <begin position="514"/>
        <end position="672"/>
    </location>
</feature>
<dbReference type="SMART" id="SM00192">
    <property type="entry name" value="LDLa"/>
    <property type="match status" value="2"/>
</dbReference>
<dbReference type="InterPro" id="IPR036055">
    <property type="entry name" value="LDL_receptor-like_sf"/>
</dbReference>
<dbReference type="Gene3D" id="4.10.400.10">
    <property type="entry name" value="Low-density Lipoprotein Receptor"/>
    <property type="match status" value="1"/>
</dbReference>
<keyword evidence="6" id="KW-1185">Reference proteome</keyword>
<feature type="disulfide bond" evidence="2">
    <location>
        <begin position="498"/>
        <end position="513"/>
    </location>
</feature>
<dbReference type="PANTHER" id="PTHR23282:SF146">
    <property type="entry name" value="RT07201P-RELATED"/>
    <property type="match status" value="1"/>
</dbReference>
<evidence type="ECO:0000256" key="1">
    <source>
        <dbReference type="ARBA" id="ARBA00023157"/>
    </source>
</evidence>
<feature type="domain" description="MAM" evidence="4">
    <location>
        <begin position="306"/>
        <end position="475"/>
    </location>
</feature>
<dbReference type="SUPFAM" id="SSF57424">
    <property type="entry name" value="LDL receptor-like module"/>
    <property type="match status" value="1"/>
</dbReference>
<comment type="caution">
    <text evidence="2">Lacks conserved residue(s) required for the propagation of feature annotation.</text>
</comment>
<dbReference type="InterPro" id="IPR051560">
    <property type="entry name" value="MAM_domain-containing"/>
</dbReference>
<evidence type="ECO:0000259" key="4">
    <source>
        <dbReference type="PROSITE" id="PS50060"/>
    </source>
</evidence>
<dbReference type="EMBL" id="MRZV01000431">
    <property type="protein sequence ID" value="PIK50171.1"/>
    <property type="molecule type" value="Genomic_DNA"/>
</dbReference>
<dbReference type="CDD" id="cd00112">
    <property type="entry name" value="LDLa"/>
    <property type="match status" value="2"/>
</dbReference>
<name>A0A2G8KQ90_STIJA</name>
<dbReference type="AlphaFoldDB" id="A0A2G8KQ90"/>
<dbReference type="SUPFAM" id="SSF49899">
    <property type="entry name" value="Concanavalin A-like lectins/glucanases"/>
    <property type="match status" value="4"/>
</dbReference>
<dbReference type="Gene3D" id="2.60.120.200">
    <property type="match status" value="4"/>
</dbReference>
<keyword evidence="5" id="KW-0675">Receptor</keyword>
<dbReference type="SMART" id="SM00137">
    <property type="entry name" value="MAM"/>
    <property type="match status" value="3"/>
</dbReference>
<evidence type="ECO:0000256" key="3">
    <source>
        <dbReference type="SAM" id="MobiDB-lite"/>
    </source>
</evidence>
<dbReference type="GO" id="GO:0016020">
    <property type="term" value="C:membrane"/>
    <property type="evidence" value="ECO:0007669"/>
    <property type="project" value="InterPro"/>
</dbReference>
<dbReference type="InterPro" id="IPR002172">
    <property type="entry name" value="LDrepeatLR_classA_rpt"/>
</dbReference>
<dbReference type="Proteomes" id="UP000230750">
    <property type="component" value="Unassembled WGS sequence"/>
</dbReference>
<evidence type="ECO:0000313" key="5">
    <source>
        <dbReference type="EMBL" id="PIK50171.1"/>
    </source>
</evidence>
<dbReference type="STRING" id="307972.A0A2G8KQ90"/>
<dbReference type="PROSITE" id="PS50068">
    <property type="entry name" value="LDLRA_2"/>
    <property type="match status" value="1"/>
</dbReference>
<evidence type="ECO:0000256" key="2">
    <source>
        <dbReference type="PROSITE-ProRule" id="PRU00124"/>
    </source>
</evidence>
<reference evidence="5 6" key="1">
    <citation type="journal article" date="2017" name="PLoS Biol.">
        <title>The sea cucumber genome provides insights into morphological evolution and visceral regeneration.</title>
        <authorList>
            <person name="Zhang X."/>
            <person name="Sun L."/>
            <person name="Yuan J."/>
            <person name="Sun Y."/>
            <person name="Gao Y."/>
            <person name="Zhang L."/>
            <person name="Li S."/>
            <person name="Dai H."/>
            <person name="Hamel J.F."/>
            <person name="Liu C."/>
            <person name="Yu Y."/>
            <person name="Liu S."/>
            <person name="Lin W."/>
            <person name="Guo K."/>
            <person name="Jin S."/>
            <person name="Xu P."/>
            <person name="Storey K.B."/>
            <person name="Huan P."/>
            <person name="Zhang T."/>
            <person name="Zhou Y."/>
            <person name="Zhang J."/>
            <person name="Lin C."/>
            <person name="Li X."/>
            <person name="Xing L."/>
            <person name="Huo D."/>
            <person name="Sun M."/>
            <person name="Wang L."/>
            <person name="Mercier A."/>
            <person name="Li F."/>
            <person name="Yang H."/>
            <person name="Xiang J."/>
        </authorList>
    </citation>
    <scope>NUCLEOTIDE SEQUENCE [LARGE SCALE GENOMIC DNA]</scope>
    <source>
        <strain evidence="5">Shaxun</strain>
        <tissue evidence="5">Muscle</tissue>
    </source>
</reference>
<gene>
    <name evidence="5" type="ORF">BSL78_12969</name>
</gene>
<dbReference type="InterPro" id="IPR023415">
    <property type="entry name" value="LDLR_class-A_CS"/>
</dbReference>
<accession>A0A2G8KQ90</accession>
<dbReference type="InterPro" id="IPR013320">
    <property type="entry name" value="ConA-like_dom_sf"/>
</dbReference>
<dbReference type="CDD" id="cd06263">
    <property type="entry name" value="MAM"/>
    <property type="match status" value="3"/>
</dbReference>
<feature type="domain" description="MAM" evidence="4">
    <location>
        <begin position="143"/>
        <end position="304"/>
    </location>
</feature>
<proteinExistence type="predicted"/>
<dbReference type="PROSITE" id="PS50060">
    <property type="entry name" value="MAM_2"/>
    <property type="match status" value="4"/>
</dbReference>
<feature type="domain" description="MAM" evidence="4">
    <location>
        <begin position="38"/>
        <end position="141"/>
    </location>
</feature>
<evidence type="ECO:0000313" key="6">
    <source>
        <dbReference type="Proteomes" id="UP000230750"/>
    </source>
</evidence>
<dbReference type="PANTHER" id="PTHR23282">
    <property type="entry name" value="APICAL ENDOSOMAL GLYCOPROTEIN PRECURSOR"/>
    <property type="match status" value="1"/>
</dbReference>
<protein>
    <submittedName>
        <fullName evidence="5">Putative MAM and LDL-receptor class A domain-containing protein 1</fullName>
    </submittedName>
</protein>
<keyword evidence="1 2" id="KW-1015">Disulfide bond</keyword>
<dbReference type="Pfam" id="PF00629">
    <property type="entry name" value="MAM"/>
    <property type="match status" value="4"/>
</dbReference>
<dbReference type="InterPro" id="IPR000998">
    <property type="entry name" value="MAM_dom"/>
</dbReference>
<organism evidence="5 6">
    <name type="scientific">Stichopus japonicus</name>
    <name type="common">Sea cucumber</name>
    <dbReference type="NCBI Taxonomy" id="307972"/>
    <lineage>
        <taxon>Eukaryota</taxon>
        <taxon>Metazoa</taxon>
        <taxon>Echinodermata</taxon>
        <taxon>Eleutherozoa</taxon>
        <taxon>Echinozoa</taxon>
        <taxon>Holothuroidea</taxon>
        <taxon>Aspidochirotacea</taxon>
        <taxon>Aspidochirotida</taxon>
        <taxon>Stichopodidae</taxon>
        <taxon>Apostichopus</taxon>
    </lineage>
</organism>
<comment type="caution">
    <text evidence="5">The sequence shown here is derived from an EMBL/GenBank/DDBJ whole genome shotgun (WGS) entry which is preliminary data.</text>
</comment>
<sequence>MVTRVLIQGLGTRGAGGASPPSEKCGGAEVSFRPPASGQQKDDVARLITPEITAPSQGYCLQFWYHMYGVSINALNVYVQTDGGPGTLEWTRSGNQGDRWTRGQVFLKNSFKVVFEAIVGEDFLSDITLDDIFFFEGSCPVADLCDFESSLEVCGFYQYESDVYNWIIASGSGADPSLQPPTDVSYQTSFGHYFFFNETFENPVGSNEAVFYTQRITSSDTCVRFWYRTNGPTATLTISQMVNGNALPGRTFSTGQITTTRWHLSQTSFVGSFGYNLQFAASLASGDTYVAVDDIEISGQACEQLASCNFEGNLCSYLNLGGDNFDWRRQPGSSTTPYNGPSSDHTFGLSSGYYAFADTSFPRVQGDLAWLLTDTDLDGGVSYCLSMWYYMVGDETSETNTLVLYQRKSEADQDTWGSLGYWNSTAKRNQWFHELVDIVPQWSFIQLIFEAQAGNVISGGVALDDLQIYPGVCVAPTVPSCVFTCGDGTCLDDARLICDFREDCNDGSDEDACGDCTFEDGLCGYSDISTGSYQWVNVTGNSATLTSGPTTDHTLGTGDGSYMYVAAGGGSGFSKAILQTSDLRNSVLSCLLDLWVHIQGQDIDHFGMYLLVGSSRTLLHWIEEDLGVLWTRIQVGVGRVVGPFRVDLEAQRSFSSVGHMALDDVSFRSCGYPDSQVSCQNDEFRCANQRCIDDTRVCDLTDDWGSV</sequence>
<feature type="region of interest" description="Disordered" evidence="3">
    <location>
        <begin position="11"/>
        <end position="39"/>
    </location>
</feature>
<dbReference type="PROSITE" id="PS01209">
    <property type="entry name" value="LDLRA_1"/>
    <property type="match status" value="1"/>
</dbReference>
<dbReference type="OrthoDB" id="412155at2759"/>